<evidence type="ECO:0000256" key="1">
    <source>
        <dbReference type="SAM" id="MobiDB-lite"/>
    </source>
</evidence>
<feature type="compositionally biased region" description="Acidic residues" evidence="1">
    <location>
        <begin position="242"/>
        <end position="254"/>
    </location>
</feature>
<feature type="compositionally biased region" description="Polar residues" evidence="1">
    <location>
        <begin position="227"/>
        <end position="239"/>
    </location>
</feature>
<protein>
    <submittedName>
        <fullName evidence="2">Uncharacterized protein</fullName>
    </submittedName>
</protein>
<evidence type="ECO:0000313" key="2">
    <source>
        <dbReference type="EnsemblMetazoa" id="G31737.2:cds"/>
    </source>
</evidence>
<organism evidence="2 3">
    <name type="scientific">Magallana gigas</name>
    <name type="common">Pacific oyster</name>
    <name type="synonym">Crassostrea gigas</name>
    <dbReference type="NCBI Taxonomy" id="29159"/>
    <lineage>
        <taxon>Eukaryota</taxon>
        <taxon>Metazoa</taxon>
        <taxon>Spiralia</taxon>
        <taxon>Lophotrochozoa</taxon>
        <taxon>Mollusca</taxon>
        <taxon>Bivalvia</taxon>
        <taxon>Autobranchia</taxon>
        <taxon>Pteriomorphia</taxon>
        <taxon>Ostreida</taxon>
        <taxon>Ostreoidea</taxon>
        <taxon>Ostreidae</taxon>
        <taxon>Magallana</taxon>
    </lineage>
</organism>
<dbReference type="AlphaFoldDB" id="A0A8W8M880"/>
<accession>A0A8W8M880</accession>
<name>A0A8W8M880_MAGGI</name>
<evidence type="ECO:0000313" key="3">
    <source>
        <dbReference type="Proteomes" id="UP000005408"/>
    </source>
</evidence>
<dbReference type="Proteomes" id="UP000005408">
    <property type="component" value="Unassembled WGS sequence"/>
</dbReference>
<keyword evidence="3" id="KW-1185">Reference proteome</keyword>
<dbReference type="EnsemblMetazoa" id="G31737.2">
    <property type="protein sequence ID" value="G31737.2:cds"/>
    <property type="gene ID" value="G31737"/>
</dbReference>
<feature type="region of interest" description="Disordered" evidence="1">
    <location>
        <begin position="227"/>
        <end position="260"/>
    </location>
</feature>
<sequence length="409" mass="46889">MQKLRDGLTETVLYGNELTWHPCTAMAENAEDRERVLQSLNFQSFRRLLFGLLKLGNLCNAIKSKSFIDADSDYECIMYGDFPLAINFSLIFEPGILFLKDVIGRRVEGKMDYEKRALQKLEDYVKEMDYHAGCLRKVLFETEQRPRKDLTEGEVAVTLTEHLLGKLAPGDSYVDDGKTRGKGQCLCGCNESPKYRSTGIGHEDVWHGFIDILFSSHTRIPESIATVTETLSPSTSPLDSETKDEDSPDEETISEDAKGSEDQAIAQTIVFSLLKRQNYPSCQHHLIPNIVITPTEFRVNMYDAMNDILLSSLSLKLFDPKFESLQIESVIILWMVLHYRIFCAGIKVNELKEEFKKIDIQANFRKIAESKWDIYSKSLKENLSHFPEEKKKNPISYDTYWRAKELTYG</sequence>
<reference evidence="2" key="1">
    <citation type="submission" date="2022-08" db="UniProtKB">
        <authorList>
            <consortium name="EnsemblMetazoa"/>
        </authorList>
    </citation>
    <scope>IDENTIFICATION</scope>
    <source>
        <strain evidence="2">05x7-T-G4-1.051#20</strain>
    </source>
</reference>
<proteinExistence type="predicted"/>